<feature type="domain" description="DALR anticodon binding" evidence="4">
    <location>
        <begin position="138"/>
        <end position="245"/>
    </location>
</feature>
<dbReference type="InterPro" id="IPR036695">
    <property type="entry name" value="Arg-tRNA-synth_N_sf"/>
</dbReference>
<accession>A0ABU2RX74</accession>
<dbReference type="RefSeq" id="WP_311615051.1">
    <property type="nucleotide sequence ID" value="NZ_JAVREV010000001.1"/>
</dbReference>
<evidence type="ECO:0000313" key="7">
    <source>
        <dbReference type="Proteomes" id="UP001183615"/>
    </source>
</evidence>
<keyword evidence="2" id="KW-0547">Nucleotide-binding</keyword>
<dbReference type="SUPFAM" id="SSF47323">
    <property type="entry name" value="Anticodon-binding domain of a subclass of class I aminoacyl-tRNA synthetases"/>
    <property type="match status" value="1"/>
</dbReference>
<evidence type="ECO:0000256" key="3">
    <source>
        <dbReference type="ARBA" id="ARBA00022840"/>
    </source>
</evidence>
<dbReference type="InterPro" id="IPR005148">
    <property type="entry name" value="Arg-tRNA-synth_N"/>
</dbReference>
<name>A0ABU2RX74_9ACTN</name>
<dbReference type="SUPFAM" id="SSF55190">
    <property type="entry name" value="Arginyl-tRNA synthetase (ArgRS), N-terminal 'additional' domain"/>
    <property type="match status" value="1"/>
</dbReference>
<dbReference type="SMART" id="SM01016">
    <property type="entry name" value="Arg_tRNA_synt_N"/>
    <property type="match status" value="1"/>
</dbReference>
<protein>
    <recommendedName>
        <fullName evidence="8">Arginine--tRNA ligase</fullName>
    </recommendedName>
</protein>
<evidence type="ECO:0000256" key="1">
    <source>
        <dbReference type="ARBA" id="ARBA00022598"/>
    </source>
</evidence>
<comment type="caution">
    <text evidence="6">The sequence shown here is derived from an EMBL/GenBank/DDBJ whole genome shotgun (WGS) entry which is preliminary data.</text>
</comment>
<reference evidence="7" key="1">
    <citation type="submission" date="2023-07" db="EMBL/GenBank/DDBJ databases">
        <title>30 novel species of actinomycetes from the DSMZ collection.</title>
        <authorList>
            <person name="Nouioui I."/>
        </authorList>
    </citation>
    <scope>NUCLEOTIDE SEQUENCE [LARGE SCALE GENOMIC DNA]</scope>
    <source>
        <strain evidence="7">DSM 41886</strain>
    </source>
</reference>
<dbReference type="Gene3D" id="3.30.1360.70">
    <property type="entry name" value="Arginyl tRNA synthetase N-terminal domain"/>
    <property type="match status" value="1"/>
</dbReference>
<organism evidence="6 7">
    <name type="scientific">Streptomyces johnsoniae</name>
    <dbReference type="NCBI Taxonomy" id="3075532"/>
    <lineage>
        <taxon>Bacteria</taxon>
        <taxon>Bacillati</taxon>
        <taxon>Actinomycetota</taxon>
        <taxon>Actinomycetes</taxon>
        <taxon>Kitasatosporales</taxon>
        <taxon>Streptomycetaceae</taxon>
        <taxon>Streptomyces</taxon>
    </lineage>
</organism>
<keyword evidence="1" id="KW-0436">Ligase</keyword>
<dbReference type="EMBL" id="JAVREV010000001">
    <property type="protein sequence ID" value="MDT0441353.1"/>
    <property type="molecule type" value="Genomic_DNA"/>
</dbReference>
<evidence type="ECO:0000313" key="6">
    <source>
        <dbReference type="EMBL" id="MDT0441353.1"/>
    </source>
</evidence>
<evidence type="ECO:0000259" key="4">
    <source>
        <dbReference type="SMART" id="SM00836"/>
    </source>
</evidence>
<keyword evidence="7" id="KW-1185">Reference proteome</keyword>
<feature type="domain" description="Arginyl tRNA synthetase N-terminal" evidence="5">
    <location>
        <begin position="4"/>
        <end position="84"/>
    </location>
</feature>
<gene>
    <name evidence="6" type="ORF">RM779_01880</name>
</gene>
<sequence length="245" mass="25659">MTPDRLSRAVLRSARELGFVDVPERAGLRPRGAREWGTGIAMRLAGPAGMTGAEAAARLRERLVAQAGVRDVEVVGGGFLNIRLAEGADAELLRELLARPRPAALPEDPARDAERWAAAGGAGGALLVQRDENPLFRVRYAHARSRALERGARALGVSPEPGAAALETAQERALLAALGEQVWSAGRLVRVADAFLETERARSALPVGDEKPGAAHRARLALAQAAGAVLAGGLLRLGISAPDHV</sequence>
<dbReference type="Pfam" id="PF03485">
    <property type="entry name" value="Arg_tRNA_synt_N"/>
    <property type="match status" value="1"/>
</dbReference>
<dbReference type="Proteomes" id="UP001183615">
    <property type="component" value="Unassembled WGS sequence"/>
</dbReference>
<dbReference type="SMART" id="SM00836">
    <property type="entry name" value="DALR_1"/>
    <property type="match status" value="1"/>
</dbReference>
<evidence type="ECO:0008006" key="8">
    <source>
        <dbReference type="Google" id="ProtNLM"/>
    </source>
</evidence>
<dbReference type="InterPro" id="IPR008909">
    <property type="entry name" value="DALR_anticod-bd"/>
</dbReference>
<evidence type="ECO:0000256" key="2">
    <source>
        <dbReference type="ARBA" id="ARBA00022741"/>
    </source>
</evidence>
<keyword evidence="3" id="KW-0067">ATP-binding</keyword>
<evidence type="ECO:0000259" key="5">
    <source>
        <dbReference type="SMART" id="SM01016"/>
    </source>
</evidence>
<proteinExistence type="predicted"/>
<dbReference type="InterPro" id="IPR009080">
    <property type="entry name" value="tRNAsynth_Ia_anticodon-bd"/>
</dbReference>
<dbReference type="Gene3D" id="1.10.730.10">
    <property type="entry name" value="Isoleucyl-tRNA Synthetase, Domain 1"/>
    <property type="match status" value="1"/>
</dbReference>